<evidence type="ECO:0000256" key="2">
    <source>
        <dbReference type="RuleBase" id="RU362080"/>
    </source>
</evidence>
<evidence type="ECO:0000313" key="3">
    <source>
        <dbReference type="EMBL" id="PRY69054.1"/>
    </source>
</evidence>
<dbReference type="PANTHER" id="PTHR33713:SF10">
    <property type="entry name" value="ANTITOXIN YAFN"/>
    <property type="match status" value="1"/>
</dbReference>
<dbReference type="InterPro" id="IPR051405">
    <property type="entry name" value="phD/YefM_antitoxin"/>
</dbReference>
<dbReference type="EMBL" id="PVTL01000003">
    <property type="protein sequence ID" value="PRY69054.1"/>
    <property type="molecule type" value="Genomic_DNA"/>
</dbReference>
<sequence>MYIFIMSTTSVTDARSRLPELIALASSEAVFLERRGKVAAVLVSPEQFSRMQEALEDAEDVAAFDTAMADEGENIPWAQVKADLGW</sequence>
<protein>
    <recommendedName>
        <fullName evidence="2">Antitoxin</fullName>
    </recommendedName>
</protein>
<dbReference type="SUPFAM" id="SSF143120">
    <property type="entry name" value="YefM-like"/>
    <property type="match status" value="1"/>
</dbReference>
<dbReference type="InterPro" id="IPR036165">
    <property type="entry name" value="YefM-like_sf"/>
</dbReference>
<proteinExistence type="inferred from homology"/>
<name>A0A2T0VG71_9MICO</name>
<accession>A0A2T0VG71</accession>
<gene>
    <name evidence="3" type="ORF">B0I08_103260</name>
</gene>
<dbReference type="AlphaFoldDB" id="A0A2T0VG71"/>
<dbReference type="Gene3D" id="3.40.1620.10">
    <property type="entry name" value="YefM-like domain"/>
    <property type="match status" value="1"/>
</dbReference>
<comment type="similarity">
    <text evidence="1 2">Belongs to the phD/YefM antitoxin family.</text>
</comment>
<organism evidence="3 4">
    <name type="scientific">Glaciihabitans tibetensis</name>
    <dbReference type="NCBI Taxonomy" id="1266600"/>
    <lineage>
        <taxon>Bacteria</taxon>
        <taxon>Bacillati</taxon>
        <taxon>Actinomycetota</taxon>
        <taxon>Actinomycetes</taxon>
        <taxon>Micrococcales</taxon>
        <taxon>Microbacteriaceae</taxon>
        <taxon>Glaciihabitans</taxon>
    </lineage>
</organism>
<reference evidence="3 4" key="1">
    <citation type="submission" date="2018-03" db="EMBL/GenBank/DDBJ databases">
        <title>Genomic Encyclopedia of Type Strains, Phase III (KMG-III): the genomes of soil and plant-associated and newly described type strains.</title>
        <authorList>
            <person name="Whitman W."/>
        </authorList>
    </citation>
    <scope>NUCLEOTIDE SEQUENCE [LARGE SCALE GENOMIC DNA]</scope>
    <source>
        <strain evidence="3 4">CGMCC 1.12484</strain>
    </source>
</reference>
<evidence type="ECO:0000313" key="4">
    <source>
        <dbReference type="Proteomes" id="UP000237983"/>
    </source>
</evidence>
<dbReference type="Proteomes" id="UP000237983">
    <property type="component" value="Unassembled WGS sequence"/>
</dbReference>
<comment type="function">
    <text evidence="2">Antitoxin component of a type II toxin-antitoxin (TA) system.</text>
</comment>
<dbReference type="InterPro" id="IPR006442">
    <property type="entry name" value="Antitoxin_Phd/YefM"/>
</dbReference>
<dbReference type="Pfam" id="PF02604">
    <property type="entry name" value="PhdYeFM_antitox"/>
    <property type="match status" value="1"/>
</dbReference>
<dbReference type="PANTHER" id="PTHR33713">
    <property type="entry name" value="ANTITOXIN YAFN-RELATED"/>
    <property type="match status" value="1"/>
</dbReference>
<comment type="caution">
    <text evidence="3">The sequence shown here is derived from an EMBL/GenBank/DDBJ whole genome shotgun (WGS) entry which is preliminary data.</text>
</comment>
<evidence type="ECO:0000256" key="1">
    <source>
        <dbReference type="ARBA" id="ARBA00009981"/>
    </source>
</evidence>
<keyword evidence="4" id="KW-1185">Reference proteome</keyword>